<dbReference type="InterPro" id="IPR016084">
    <property type="entry name" value="Haem_Oase-like_multi-hlx"/>
</dbReference>
<proteinExistence type="predicted"/>
<dbReference type="Pfam" id="PF13794">
    <property type="entry name" value="MiaE_2"/>
    <property type="match status" value="1"/>
</dbReference>
<dbReference type="SUPFAM" id="SSF48613">
    <property type="entry name" value="Heme oxygenase-like"/>
    <property type="match status" value="1"/>
</dbReference>
<feature type="domain" description="Ferritin-like" evidence="1">
    <location>
        <begin position="43"/>
        <end position="203"/>
    </location>
</feature>
<evidence type="ECO:0000313" key="2">
    <source>
        <dbReference type="EMBL" id="SDR99748.1"/>
    </source>
</evidence>
<organism evidence="2 3">
    <name type="scientific">Agromyces flavus</name>
    <dbReference type="NCBI Taxonomy" id="589382"/>
    <lineage>
        <taxon>Bacteria</taxon>
        <taxon>Bacillati</taxon>
        <taxon>Actinomycetota</taxon>
        <taxon>Actinomycetes</taxon>
        <taxon>Micrococcales</taxon>
        <taxon>Microbacteriaceae</taxon>
        <taxon>Agromyces</taxon>
    </lineage>
</organism>
<reference evidence="3" key="1">
    <citation type="submission" date="2016-10" db="EMBL/GenBank/DDBJ databases">
        <authorList>
            <person name="Varghese N."/>
            <person name="Submissions S."/>
        </authorList>
    </citation>
    <scope>NUCLEOTIDE SEQUENCE [LARGE SCALE GENOMIC DNA]</scope>
    <source>
        <strain evidence="3">CPCC 202695</strain>
    </source>
</reference>
<evidence type="ECO:0000313" key="3">
    <source>
        <dbReference type="Proteomes" id="UP000199482"/>
    </source>
</evidence>
<dbReference type="STRING" id="589382.SAMN04489721_0617"/>
<dbReference type="EMBL" id="LT629755">
    <property type="protein sequence ID" value="SDR99748.1"/>
    <property type="molecule type" value="Genomic_DNA"/>
</dbReference>
<dbReference type="InterPro" id="IPR012347">
    <property type="entry name" value="Ferritin-like"/>
</dbReference>
<accession>A0A1H1NLA4</accession>
<evidence type="ECO:0000259" key="1">
    <source>
        <dbReference type="Pfam" id="PF13794"/>
    </source>
</evidence>
<name>A0A1H1NLA4_9MICO</name>
<protein>
    <submittedName>
        <fullName evidence="2">tRNA-(MS[2]IO[6]A)-hydroxylase (MiaE)-like</fullName>
    </submittedName>
</protein>
<sequence>MLWSVVNWSKPRLPRPEAPRLRPRIAPTELTRIDFTEVVPDPVAFLGQAAYIQLEFFESLAKAVATAPDLASKEGLSAAAGVALRQHHDLIAELRRLEAEPAEVMAPFAPATDRFRHATSGADWTELLLGIHITSGMLDDYFARLSEGLPPDLGTRVRGILAPQAAAEVVVQELQRAIAADPTLADRLALWGRSLVGDTLLIAHSALRASESSGALGADVEPVFTELIAAHTRRMDALGLTA</sequence>
<dbReference type="InterPro" id="IPR059125">
    <property type="entry name" value="Ferritin_actino"/>
</dbReference>
<dbReference type="AlphaFoldDB" id="A0A1H1NLA4"/>
<dbReference type="Proteomes" id="UP000199482">
    <property type="component" value="Chromosome I"/>
</dbReference>
<dbReference type="Gene3D" id="1.20.1260.10">
    <property type="match status" value="1"/>
</dbReference>
<gene>
    <name evidence="2" type="ORF">SAMN04489721_0617</name>
</gene>